<keyword evidence="2" id="KW-0378">Hydrolase</keyword>
<dbReference type="RefSeq" id="WP_330931063.1">
    <property type="nucleotide sequence ID" value="NZ_CP119075.1"/>
</dbReference>
<dbReference type="Gene3D" id="3.40.50.1110">
    <property type="entry name" value="SGNH hydrolase"/>
    <property type="match status" value="1"/>
</dbReference>
<dbReference type="AlphaFoldDB" id="A0AAE9ZUD8"/>
<gene>
    <name evidence="5" type="ORF">PXH66_18195</name>
</gene>
<dbReference type="Pfam" id="PF13472">
    <property type="entry name" value="Lipase_GDSL_2"/>
    <property type="match status" value="1"/>
</dbReference>
<accession>A0AAE9ZUD8</accession>
<keyword evidence="6" id="KW-1185">Reference proteome</keyword>
<dbReference type="EMBL" id="CP119075">
    <property type="protein sequence ID" value="WED64272.1"/>
    <property type="molecule type" value="Genomic_DNA"/>
</dbReference>
<feature type="chain" id="PRO_5042275461" evidence="3">
    <location>
        <begin position="19"/>
        <end position="374"/>
    </location>
</feature>
<evidence type="ECO:0000259" key="4">
    <source>
        <dbReference type="Pfam" id="PF13472"/>
    </source>
</evidence>
<dbReference type="SUPFAM" id="SSF52266">
    <property type="entry name" value="SGNH hydrolase"/>
    <property type="match status" value="1"/>
</dbReference>
<evidence type="ECO:0000256" key="3">
    <source>
        <dbReference type="SAM" id="SignalP"/>
    </source>
</evidence>
<evidence type="ECO:0000313" key="6">
    <source>
        <dbReference type="Proteomes" id="UP001218638"/>
    </source>
</evidence>
<proteinExistence type="inferred from homology"/>
<name>A0AAE9ZUD8_9BACT</name>
<organism evidence="5 6">
    <name type="scientific">Synoicihabitans lomoniglobus</name>
    <dbReference type="NCBI Taxonomy" id="2909285"/>
    <lineage>
        <taxon>Bacteria</taxon>
        <taxon>Pseudomonadati</taxon>
        <taxon>Verrucomicrobiota</taxon>
        <taxon>Opitutia</taxon>
        <taxon>Opitutales</taxon>
        <taxon>Opitutaceae</taxon>
        <taxon>Synoicihabitans</taxon>
    </lineage>
</organism>
<dbReference type="PANTHER" id="PTHR43695:SF1">
    <property type="entry name" value="RHAMNOGALACTURONAN ACETYLESTERASE"/>
    <property type="match status" value="1"/>
</dbReference>
<reference evidence="5" key="1">
    <citation type="submission" date="2023-03" db="EMBL/GenBank/DDBJ databases">
        <title>Lomoglobus Profundus gen. nov., sp. nov., a novel member of the phylum Verrucomicrobia, isolated from deep-marine sediment of South China Sea.</title>
        <authorList>
            <person name="Ahmad T."/>
            <person name="Ishaq S.E."/>
            <person name="Wang F."/>
        </authorList>
    </citation>
    <scope>NUCLEOTIDE SEQUENCE</scope>
    <source>
        <strain evidence="5">LMO-M01</strain>
    </source>
</reference>
<dbReference type="InterPro" id="IPR036514">
    <property type="entry name" value="SGNH_hydro_sf"/>
</dbReference>
<dbReference type="SUPFAM" id="SSF49785">
    <property type="entry name" value="Galactose-binding domain-like"/>
    <property type="match status" value="1"/>
</dbReference>
<keyword evidence="3" id="KW-0732">Signal</keyword>
<dbReference type="PANTHER" id="PTHR43695">
    <property type="entry name" value="PUTATIVE (AFU_ORTHOLOGUE AFUA_2G17250)-RELATED"/>
    <property type="match status" value="1"/>
</dbReference>
<evidence type="ECO:0000313" key="5">
    <source>
        <dbReference type="EMBL" id="WED64272.1"/>
    </source>
</evidence>
<dbReference type="InterPro" id="IPR008979">
    <property type="entry name" value="Galactose-bd-like_sf"/>
</dbReference>
<comment type="similarity">
    <text evidence="1">Belongs to the 'GDSL' lipolytic enzyme family.</text>
</comment>
<evidence type="ECO:0000256" key="1">
    <source>
        <dbReference type="ARBA" id="ARBA00008668"/>
    </source>
</evidence>
<dbReference type="InterPro" id="IPR013830">
    <property type="entry name" value="SGNH_hydro"/>
</dbReference>
<protein>
    <submittedName>
        <fullName evidence="5">Rhamnogalacturonan acetylesterase</fullName>
    </submittedName>
</protein>
<feature type="signal peptide" evidence="3">
    <location>
        <begin position="1"/>
        <end position="18"/>
    </location>
</feature>
<dbReference type="InterPro" id="IPR037459">
    <property type="entry name" value="RhgT-like"/>
</dbReference>
<dbReference type="CDD" id="cd01821">
    <property type="entry name" value="Rhamnogalacturan_acetylesterase_like"/>
    <property type="match status" value="1"/>
</dbReference>
<dbReference type="Proteomes" id="UP001218638">
    <property type="component" value="Chromosome"/>
</dbReference>
<sequence length="374" mass="40318">MKTLLIPLLSLLALAAAAESRTFPVTAGNHRVTLTFGAADRATDTTVLAESRQLMLERVRTAPGEFLKRSVVINTRNPALEPPPRFAPGATAVLLNERETGINRWDDQLTLTLLGPAPAAVDVIITPAPDAATIYLLGDSTVTDQPRGDYASWGQMLPRFFDGSVAIANHAESGETMKSFLFENRLNKVLSTLRAGDTVIMQFGHNDQKRNWPQTYLEAHTTWPAYLRAYVAEIKHRGATPVLVTSMERRTFTDDGRIRSTHGDYPQNVRDVAAAEGVALVDLQAVSSTLYTALGPELAPLAFANAGKDATHHNAYGAYQLALAVAHGLRAAAVPVAEHLATDLPEFDPAHPVSPAAFDLPFTTADVAEAPRGN</sequence>
<dbReference type="KEGG" id="slom:PXH66_18195"/>
<evidence type="ECO:0000256" key="2">
    <source>
        <dbReference type="ARBA" id="ARBA00022801"/>
    </source>
</evidence>
<feature type="domain" description="SGNH hydrolase-type esterase" evidence="4">
    <location>
        <begin position="136"/>
        <end position="299"/>
    </location>
</feature>
<dbReference type="GO" id="GO:0016788">
    <property type="term" value="F:hydrolase activity, acting on ester bonds"/>
    <property type="evidence" value="ECO:0007669"/>
    <property type="project" value="UniProtKB-ARBA"/>
</dbReference>